<feature type="compositionally biased region" description="Polar residues" evidence="3">
    <location>
        <begin position="668"/>
        <end position="688"/>
    </location>
</feature>
<gene>
    <name evidence="5" type="ORF">C361_01094</name>
</gene>
<organism evidence="5 6">
    <name type="scientific">Cryptococcus neoformans Tu259-1</name>
    <dbReference type="NCBI Taxonomy" id="1230072"/>
    <lineage>
        <taxon>Eukaryota</taxon>
        <taxon>Fungi</taxon>
        <taxon>Dikarya</taxon>
        <taxon>Basidiomycota</taxon>
        <taxon>Agaricomycotina</taxon>
        <taxon>Tremellomycetes</taxon>
        <taxon>Tremellales</taxon>
        <taxon>Cryptococcaceae</taxon>
        <taxon>Cryptococcus</taxon>
        <taxon>Cryptococcus neoformans species complex</taxon>
    </lineage>
</organism>
<dbReference type="GO" id="GO:0003723">
    <property type="term" value="F:RNA binding"/>
    <property type="evidence" value="ECO:0007669"/>
    <property type="project" value="UniProtKB-UniRule"/>
</dbReference>
<feature type="domain" description="RRM" evidence="4">
    <location>
        <begin position="531"/>
        <end position="615"/>
    </location>
</feature>
<feature type="region of interest" description="Disordered" evidence="3">
    <location>
        <begin position="25"/>
        <end position="45"/>
    </location>
</feature>
<dbReference type="SUPFAM" id="SSF54928">
    <property type="entry name" value="RNA-binding domain, RBD"/>
    <property type="match status" value="1"/>
</dbReference>
<dbReference type="PROSITE" id="PS50102">
    <property type="entry name" value="RRM"/>
    <property type="match status" value="1"/>
</dbReference>
<dbReference type="InterPro" id="IPR000504">
    <property type="entry name" value="RRM_dom"/>
</dbReference>
<evidence type="ECO:0000313" key="5">
    <source>
        <dbReference type="EMBL" id="OXG27292.1"/>
    </source>
</evidence>
<accession>A0A854QGD2</accession>
<dbReference type="InterPro" id="IPR035979">
    <property type="entry name" value="RBD_domain_sf"/>
</dbReference>
<reference evidence="5 6" key="1">
    <citation type="submission" date="2017-06" db="EMBL/GenBank/DDBJ databases">
        <title>Global population genomics of the pathogenic fungus Cryptococcus neoformans var. grubii.</title>
        <authorList>
            <person name="Cuomo C."/>
            <person name="Litvintseva A."/>
            <person name="Chen Y."/>
            <person name="Young S."/>
            <person name="Zeng Q."/>
            <person name="Chapman S."/>
            <person name="Gujja S."/>
            <person name="Saif S."/>
            <person name="Birren B."/>
        </authorList>
    </citation>
    <scope>NUCLEOTIDE SEQUENCE [LARGE SCALE GENOMIC DNA]</scope>
    <source>
        <strain evidence="5 6">Tu259-1</strain>
    </source>
</reference>
<keyword evidence="1 2" id="KW-0694">RNA-binding</keyword>
<name>A0A854QGD2_CRYNE</name>
<feature type="region of interest" description="Disordered" evidence="3">
    <location>
        <begin position="110"/>
        <end position="143"/>
    </location>
</feature>
<evidence type="ECO:0000256" key="2">
    <source>
        <dbReference type="PROSITE-ProRule" id="PRU00176"/>
    </source>
</evidence>
<dbReference type="OrthoDB" id="417481at2759"/>
<evidence type="ECO:0000256" key="1">
    <source>
        <dbReference type="ARBA" id="ARBA00022884"/>
    </source>
</evidence>
<feature type="compositionally biased region" description="Polar residues" evidence="3">
    <location>
        <begin position="110"/>
        <end position="140"/>
    </location>
</feature>
<comment type="caution">
    <text evidence="5">The sequence shown here is derived from an EMBL/GenBank/DDBJ whole genome shotgun (WGS) entry which is preliminary data.</text>
</comment>
<dbReference type="InterPro" id="IPR007201">
    <property type="entry name" value="Mei2-like_Rrm_C"/>
</dbReference>
<dbReference type="PANTHER" id="PTHR23189">
    <property type="entry name" value="RNA RECOGNITION MOTIF-CONTAINING"/>
    <property type="match status" value="1"/>
</dbReference>
<dbReference type="Proteomes" id="UP000199727">
    <property type="component" value="Unassembled WGS sequence"/>
</dbReference>
<protein>
    <recommendedName>
        <fullName evidence="4">RRM domain-containing protein</fullName>
    </recommendedName>
</protein>
<sequence>MSHSANASPSSKPLKPLRPFAIPIRKPEETSNHQALPVDVRDDDTGYAKTIPQEEFCHVPIPPEPWSPDLSKLKVTDDEEISPTRVEAWSTPSKKKEEWTYQTPRRFSFASTPSTTPGLTNTPFTSKSSFTANSNNTPHTPYTPRFVEYRRYSDSSDELNYLPGKATSASAGYSVETLGRYLLITQVPNDVSEFEFRDMIQNMADFKALIVKHLKSKGCIIVAFYDLRQNLKVYERLQEGPVAIGVAHPMVHLQCMPVTRDVVETVTGHGGAWDQVWKSSESTIKIEIKGGHPVTTEVMENVMQSIGDVRKIDPIGYDGREFVVDFYDTRDAAQSITDLNGRTAGQALLCVDYHDHRNRGYPCSRPSNNRAFSLGSAAYIPGCLSVPRLESTSSDALNLTHITEGNLNLRTSSNTTLDTLRTDDFFSSRPTSLTPSKRSVGTPDFAYSSSASWSLDKSSSDYETPPRILSLSRRLSEAGTVQGLVNRADMAARARQKQGLGGHWDANDRKAIPEQNRVFPERIMAGLDSRTTVMIKDVPNKLSRQELVDILNGVVRGEFDFVYLRFDFKNCCNVGYAFVNFCSVQSLLRFIQVRVGKKWNLFSSEKVLQVSYADIQGKLALINKFRNSAVMGVIEPWRPQIFYSSGTLKGQPEPFPDSDNLAVRERSGPSQTSIFSTQPSSLFHSQNRPYDYTSASFDHSF</sequence>
<evidence type="ECO:0000256" key="3">
    <source>
        <dbReference type="SAM" id="MobiDB-lite"/>
    </source>
</evidence>
<dbReference type="EMBL" id="AMKT01000020">
    <property type="protein sequence ID" value="OXG27292.1"/>
    <property type="molecule type" value="Genomic_DNA"/>
</dbReference>
<dbReference type="Pfam" id="PF04059">
    <property type="entry name" value="RRM_2"/>
    <property type="match status" value="1"/>
</dbReference>
<proteinExistence type="predicted"/>
<feature type="region of interest" description="Disordered" evidence="3">
    <location>
        <begin position="651"/>
        <end position="688"/>
    </location>
</feature>
<dbReference type="AlphaFoldDB" id="A0A854QGD2"/>
<evidence type="ECO:0000259" key="4">
    <source>
        <dbReference type="PROSITE" id="PS50102"/>
    </source>
</evidence>
<evidence type="ECO:0000313" key="6">
    <source>
        <dbReference type="Proteomes" id="UP000199727"/>
    </source>
</evidence>